<dbReference type="Proteomes" id="UP000799750">
    <property type="component" value="Unassembled WGS sequence"/>
</dbReference>
<feature type="compositionally biased region" description="Basic residues" evidence="1">
    <location>
        <begin position="101"/>
        <end position="111"/>
    </location>
</feature>
<feature type="compositionally biased region" description="Polar residues" evidence="1">
    <location>
        <begin position="9"/>
        <end position="38"/>
    </location>
</feature>
<feature type="compositionally biased region" description="Acidic residues" evidence="1">
    <location>
        <begin position="234"/>
        <end position="250"/>
    </location>
</feature>
<gene>
    <name evidence="2" type="ORF">BU16DRAFT_567640</name>
</gene>
<keyword evidence="3" id="KW-1185">Reference proteome</keyword>
<protein>
    <submittedName>
        <fullName evidence="2">Uncharacterized protein</fullName>
    </submittedName>
</protein>
<feature type="compositionally biased region" description="Low complexity" evidence="1">
    <location>
        <begin position="353"/>
        <end position="366"/>
    </location>
</feature>
<evidence type="ECO:0000313" key="3">
    <source>
        <dbReference type="Proteomes" id="UP000799750"/>
    </source>
</evidence>
<feature type="compositionally biased region" description="Low complexity" evidence="1">
    <location>
        <begin position="482"/>
        <end position="492"/>
    </location>
</feature>
<feature type="compositionally biased region" description="Basic and acidic residues" evidence="1">
    <location>
        <begin position="496"/>
        <end position="512"/>
    </location>
</feature>
<accession>A0A6A6QBU3</accession>
<evidence type="ECO:0000256" key="1">
    <source>
        <dbReference type="SAM" id="MobiDB-lite"/>
    </source>
</evidence>
<feature type="compositionally biased region" description="Polar residues" evidence="1">
    <location>
        <begin position="274"/>
        <end position="284"/>
    </location>
</feature>
<dbReference type="AlphaFoldDB" id="A0A6A6QBU3"/>
<feature type="compositionally biased region" description="Basic residues" evidence="1">
    <location>
        <begin position="401"/>
        <end position="412"/>
    </location>
</feature>
<sequence>MPRPKRTKVASTRVAQAQAPTAVSTRRNPPRNATTEPPQISGDGDGLVIAATKPRVKHPWDLPEEPDVDYYMTGGLGEGDVAGAHKLIPDPYEAKSAAERKAKRAAQRAAKKITPDKKHAKAIEALKKKRDEAAGAKAKKARKSASPEVVIPSRRTSGDQATEASSDDQQPTSAQKPAPSPTPSPSPAKGAYPPSALKAQGTPAMETSMMALTNFKRRSRQPSILRMVQQPSSDDNESDVDLDFLDDFNPDNESTPLHVHKQSGEEGPGEESTLRSASTGQSSGSRKRKAPSPEVQVPASSPPAPSSPPADFPQSSPLSRLATPSEHILETQENQLPVSSPQAPEVWSSTMAPPLSSSPEPSSPSKQPEERHPKRRKTDEFDDLYDVTPRASDDEAAPTTKAKKPVKARKPARAPTLSTAKLQALLPRRRQQPRRAAEKVDEFDIPSSDPLDSHMPDSDQDELSIVAPRRRVAKTPARGQPAKTAKSLAQLSAKKKPAETKAKRGRPRKDTKSAGVARTAAPPTRTYGRRHSDKENENENEDSVWVAGESDHEHAEEGQTTIEEALMSRELREQAEKFRKIDQVELEFESVDMHGSSSPWR</sequence>
<reference evidence="2" key="1">
    <citation type="journal article" date="2020" name="Stud. Mycol.">
        <title>101 Dothideomycetes genomes: a test case for predicting lifestyles and emergence of pathogens.</title>
        <authorList>
            <person name="Haridas S."/>
            <person name="Albert R."/>
            <person name="Binder M."/>
            <person name="Bloem J."/>
            <person name="Labutti K."/>
            <person name="Salamov A."/>
            <person name="Andreopoulos B."/>
            <person name="Baker S."/>
            <person name="Barry K."/>
            <person name="Bills G."/>
            <person name="Bluhm B."/>
            <person name="Cannon C."/>
            <person name="Castanera R."/>
            <person name="Culley D."/>
            <person name="Daum C."/>
            <person name="Ezra D."/>
            <person name="Gonzalez J."/>
            <person name="Henrissat B."/>
            <person name="Kuo A."/>
            <person name="Liang C."/>
            <person name="Lipzen A."/>
            <person name="Lutzoni F."/>
            <person name="Magnuson J."/>
            <person name="Mondo S."/>
            <person name="Nolan M."/>
            <person name="Ohm R."/>
            <person name="Pangilinan J."/>
            <person name="Park H.-J."/>
            <person name="Ramirez L."/>
            <person name="Alfaro M."/>
            <person name="Sun H."/>
            <person name="Tritt A."/>
            <person name="Yoshinaga Y."/>
            <person name="Zwiers L.-H."/>
            <person name="Turgeon B."/>
            <person name="Goodwin S."/>
            <person name="Spatafora J."/>
            <person name="Crous P."/>
            <person name="Grigoriev I."/>
        </authorList>
    </citation>
    <scope>NUCLEOTIDE SEQUENCE</scope>
    <source>
        <strain evidence="2">CBS 269.34</strain>
    </source>
</reference>
<feature type="compositionally biased region" description="Basic and acidic residues" evidence="1">
    <location>
        <begin position="113"/>
        <end position="134"/>
    </location>
</feature>
<feature type="compositionally biased region" description="Polar residues" evidence="1">
    <location>
        <begin position="154"/>
        <end position="168"/>
    </location>
</feature>
<proteinExistence type="predicted"/>
<feature type="compositionally biased region" description="Polar residues" evidence="1">
    <location>
        <begin position="331"/>
        <end position="351"/>
    </location>
</feature>
<feature type="compositionally biased region" description="Pro residues" evidence="1">
    <location>
        <begin position="300"/>
        <end position="311"/>
    </location>
</feature>
<feature type="region of interest" description="Disordered" evidence="1">
    <location>
        <begin position="1"/>
        <end position="46"/>
    </location>
</feature>
<evidence type="ECO:0000313" key="2">
    <source>
        <dbReference type="EMBL" id="KAF2489466.1"/>
    </source>
</evidence>
<feature type="region of interest" description="Disordered" evidence="1">
    <location>
        <begin position="94"/>
        <end position="559"/>
    </location>
</feature>
<organism evidence="2 3">
    <name type="scientific">Lophium mytilinum</name>
    <dbReference type="NCBI Taxonomy" id="390894"/>
    <lineage>
        <taxon>Eukaryota</taxon>
        <taxon>Fungi</taxon>
        <taxon>Dikarya</taxon>
        <taxon>Ascomycota</taxon>
        <taxon>Pezizomycotina</taxon>
        <taxon>Dothideomycetes</taxon>
        <taxon>Pleosporomycetidae</taxon>
        <taxon>Mytilinidiales</taxon>
        <taxon>Mytilinidiaceae</taxon>
        <taxon>Lophium</taxon>
    </lineage>
</organism>
<dbReference type="EMBL" id="MU004199">
    <property type="protein sequence ID" value="KAF2489466.1"/>
    <property type="molecule type" value="Genomic_DNA"/>
</dbReference>
<dbReference type="OrthoDB" id="5423493at2759"/>
<name>A0A6A6QBU3_9PEZI</name>